<feature type="compositionally biased region" description="Polar residues" evidence="3">
    <location>
        <begin position="75"/>
        <end position="89"/>
    </location>
</feature>
<evidence type="ECO:0000313" key="6">
    <source>
        <dbReference type="Proteomes" id="UP000053424"/>
    </source>
</evidence>
<dbReference type="STRING" id="686832.A0A0C3CTR5"/>
<feature type="domain" description="Alpha/beta hydrolase fold-3" evidence="4">
    <location>
        <begin position="101"/>
        <end position="308"/>
    </location>
</feature>
<accession>A0A0C3CTR5</accession>
<dbReference type="GO" id="GO:0016787">
    <property type="term" value="F:hydrolase activity"/>
    <property type="evidence" value="ECO:0007669"/>
    <property type="project" value="UniProtKB-KW"/>
</dbReference>
<sequence length="663" mass="72528">MLMSIGGLVPLPSDALVSPVTFKVRRRNLRGILMEFDAKETGKRELSGEWVVGRKTWQRMQTDWKAANKSDPALNKSTTATPSMNTPLSGPTPLKRKERVILYIHGGAYYLSSAAAQRIISIPLAKYTDCRVFAVDYRLAPETCFPGPLHDVVSAYLRLVDDLHIPPENIIVAGDSAGGGLSLALLMYLRDNEYALPSGAILMSPWVDLTMSCESWDSNAPYDVVPFPTAENHMNPIALYLGEHTERYLTHPYASPLFGDFKGLPPLLIQAGDCEVLRDEITLLAHKATLAGVQVMHELYEDAIHVFQAYPFLESSMRSFESMRSFIRFLLPQYQSRSPQLLAAIAEKGMEREIETDRSVVVRGDGVEEPASFESVQEFGKNKRVSTDGGSSRSKSGGSADKKTDTDEDSDAGPSWVRSPASQLEGDGSVLWDTKNKEEDDFEHIEDVDVPFDDIPQLDLSPPLIAPVPHHASSILPQQQTRPPLSTFSSSSSLLSCASPIKVGVSPRPTGGPRRIQSTSSLSAFALHCNRSLAHSASPIPTSDTNSPRSFSFDLRNTPLMPRTRSRSKSTTLLAPPDFTMAKLEEFPLPSPSIRKKRFSLGLNMTSSRGSKALSSMFETGLKSPTSNVPSSSDVEALVDDWTRLGPANQTVVVSATTSNSGR</sequence>
<dbReference type="PANTHER" id="PTHR48081">
    <property type="entry name" value="AB HYDROLASE SUPERFAMILY PROTEIN C4A8.06C"/>
    <property type="match status" value="1"/>
</dbReference>
<dbReference type="HOGENOM" id="CLU_020372_0_0_1"/>
<protein>
    <recommendedName>
        <fullName evidence="4">Alpha/beta hydrolase fold-3 domain-containing protein</fullName>
    </recommendedName>
</protein>
<dbReference type="Pfam" id="PF07859">
    <property type="entry name" value="Abhydrolase_3"/>
    <property type="match status" value="1"/>
</dbReference>
<dbReference type="EMBL" id="KN831769">
    <property type="protein sequence ID" value="KIM47494.1"/>
    <property type="molecule type" value="Genomic_DNA"/>
</dbReference>
<dbReference type="InterPro" id="IPR050300">
    <property type="entry name" value="GDXG_lipolytic_enzyme"/>
</dbReference>
<feature type="region of interest" description="Disordered" evidence="3">
    <location>
        <begin position="536"/>
        <end position="571"/>
    </location>
</feature>
<name>A0A0C3CTR5_HEBCY</name>
<reference evidence="6" key="2">
    <citation type="submission" date="2015-01" db="EMBL/GenBank/DDBJ databases">
        <title>Evolutionary Origins and Diversification of the Mycorrhizal Mutualists.</title>
        <authorList>
            <consortium name="DOE Joint Genome Institute"/>
            <consortium name="Mycorrhizal Genomics Consortium"/>
            <person name="Kohler A."/>
            <person name="Kuo A."/>
            <person name="Nagy L.G."/>
            <person name="Floudas D."/>
            <person name="Copeland A."/>
            <person name="Barry K.W."/>
            <person name="Cichocki N."/>
            <person name="Veneault-Fourrey C."/>
            <person name="LaButti K."/>
            <person name="Lindquist E.A."/>
            <person name="Lipzen A."/>
            <person name="Lundell T."/>
            <person name="Morin E."/>
            <person name="Murat C."/>
            <person name="Riley R."/>
            <person name="Ohm R."/>
            <person name="Sun H."/>
            <person name="Tunlid A."/>
            <person name="Henrissat B."/>
            <person name="Grigoriev I.V."/>
            <person name="Hibbett D.S."/>
            <person name="Martin F."/>
        </authorList>
    </citation>
    <scope>NUCLEOTIDE SEQUENCE [LARGE SCALE GENOMIC DNA]</scope>
    <source>
        <strain evidence="6">h7</strain>
    </source>
</reference>
<dbReference type="PROSITE" id="PS01173">
    <property type="entry name" value="LIPASE_GDXG_HIS"/>
    <property type="match status" value="1"/>
</dbReference>
<keyword evidence="2" id="KW-0378">Hydrolase</keyword>
<evidence type="ECO:0000256" key="1">
    <source>
        <dbReference type="ARBA" id="ARBA00010515"/>
    </source>
</evidence>
<dbReference type="PANTHER" id="PTHR48081:SF26">
    <property type="entry name" value="ALPHA_BETA HYDROLASE FOLD-3 DOMAIN-CONTAINING PROTEIN"/>
    <property type="match status" value="1"/>
</dbReference>
<reference evidence="5 6" key="1">
    <citation type="submission" date="2014-04" db="EMBL/GenBank/DDBJ databases">
        <authorList>
            <consortium name="DOE Joint Genome Institute"/>
            <person name="Kuo A."/>
            <person name="Gay G."/>
            <person name="Dore J."/>
            <person name="Kohler A."/>
            <person name="Nagy L.G."/>
            <person name="Floudas D."/>
            <person name="Copeland A."/>
            <person name="Barry K.W."/>
            <person name="Cichocki N."/>
            <person name="Veneault-Fourrey C."/>
            <person name="LaButti K."/>
            <person name="Lindquist E.A."/>
            <person name="Lipzen A."/>
            <person name="Lundell T."/>
            <person name="Morin E."/>
            <person name="Murat C."/>
            <person name="Sun H."/>
            <person name="Tunlid A."/>
            <person name="Henrissat B."/>
            <person name="Grigoriev I.V."/>
            <person name="Hibbett D.S."/>
            <person name="Martin F."/>
            <person name="Nordberg H.P."/>
            <person name="Cantor M.N."/>
            <person name="Hua S.X."/>
        </authorList>
    </citation>
    <scope>NUCLEOTIDE SEQUENCE [LARGE SCALE GENOMIC DNA]</scope>
    <source>
        <strain evidence="6">h7</strain>
    </source>
</reference>
<keyword evidence="6" id="KW-1185">Reference proteome</keyword>
<feature type="compositionally biased region" description="Polar residues" evidence="3">
    <location>
        <begin position="536"/>
        <end position="550"/>
    </location>
</feature>
<dbReference type="OrthoDB" id="408631at2759"/>
<dbReference type="InterPro" id="IPR002168">
    <property type="entry name" value="Lipase_GDXG_HIS_AS"/>
</dbReference>
<evidence type="ECO:0000259" key="4">
    <source>
        <dbReference type="Pfam" id="PF07859"/>
    </source>
</evidence>
<dbReference type="AlphaFoldDB" id="A0A0C3CTR5"/>
<evidence type="ECO:0000256" key="2">
    <source>
        <dbReference type="ARBA" id="ARBA00022801"/>
    </source>
</evidence>
<dbReference type="SUPFAM" id="SSF53474">
    <property type="entry name" value="alpha/beta-Hydrolases"/>
    <property type="match status" value="1"/>
</dbReference>
<feature type="region of interest" description="Disordered" evidence="3">
    <location>
        <begin position="371"/>
        <end position="431"/>
    </location>
</feature>
<dbReference type="InterPro" id="IPR013094">
    <property type="entry name" value="AB_hydrolase_3"/>
</dbReference>
<gene>
    <name evidence="5" type="ORF">M413DRAFT_439155</name>
</gene>
<evidence type="ECO:0000313" key="5">
    <source>
        <dbReference type="EMBL" id="KIM47494.1"/>
    </source>
</evidence>
<organism evidence="5 6">
    <name type="scientific">Hebeloma cylindrosporum</name>
    <dbReference type="NCBI Taxonomy" id="76867"/>
    <lineage>
        <taxon>Eukaryota</taxon>
        <taxon>Fungi</taxon>
        <taxon>Dikarya</taxon>
        <taxon>Basidiomycota</taxon>
        <taxon>Agaricomycotina</taxon>
        <taxon>Agaricomycetes</taxon>
        <taxon>Agaricomycetidae</taxon>
        <taxon>Agaricales</taxon>
        <taxon>Agaricineae</taxon>
        <taxon>Hymenogastraceae</taxon>
        <taxon>Hebeloma</taxon>
    </lineage>
</organism>
<dbReference type="InterPro" id="IPR029058">
    <property type="entry name" value="AB_hydrolase_fold"/>
</dbReference>
<comment type="similarity">
    <text evidence="1">Belongs to the 'GDXG' lipolytic enzyme family.</text>
</comment>
<dbReference type="Proteomes" id="UP000053424">
    <property type="component" value="Unassembled WGS sequence"/>
</dbReference>
<feature type="region of interest" description="Disordered" evidence="3">
    <location>
        <begin position="68"/>
        <end position="90"/>
    </location>
</feature>
<evidence type="ECO:0000256" key="3">
    <source>
        <dbReference type="SAM" id="MobiDB-lite"/>
    </source>
</evidence>
<dbReference type="Gene3D" id="3.40.50.1820">
    <property type="entry name" value="alpha/beta hydrolase"/>
    <property type="match status" value="1"/>
</dbReference>
<dbReference type="FunFam" id="3.40.50.1820:FF:000252">
    <property type="entry name" value="Related to calmodulin-dependent protein kinase"/>
    <property type="match status" value="1"/>
</dbReference>
<proteinExistence type="inferred from homology"/>
<feature type="compositionally biased region" description="Low complexity" evidence="3">
    <location>
        <begin position="387"/>
        <end position="399"/>
    </location>
</feature>